<dbReference type="eggNOG" id="KOG2255">
    <property type="taxonomic scope" value="Eukaryota"/>
</dbReference>
<dbReference type="SUPFAM" id="SSF53178">
    <property type="entry name" value="Peptidyl-tRNA hydrolase-like"/>
    <property type="match status" value="1"/>
</dbReference>
<accession>D7U8U8</accession>
<sequence length="92" mass="10277">MDIVHHKAIFGQGFVGDVLVFLANPHTYMNLSGESVGPLAAYYKLPLNRMVVFHDDKSLPCGVLCLHHKGGHGSHNGYEKRCFPYLIIELLK</sequence>
<dbReference type="PaxDb" id="29760-VIT_05s0124g00260.t01"/>
<dbReference type="OrthoDB" id="1688575at2759"/>
<proteinExistence type="predicted"/>
<dbReference type="HOGENOM" id="CLU_2417688_0_0_1"/>
<dbReference type="GO" id="GO:0004045">
    <property type="term" value="F:peptidyl-tRNA hydrolase activity"/>
    <property type="evidence" value="ECO:0000318"/>
    <property type="project" value="GO_Central"/>
</dbReference>
<keyword evidence="2" id="KW-1185">Reference proteome</keyword>
<evidence type="ECO:0008006" key="3">
    <source>
        <dbReference type="Google" id="ProtNLM"/>
    </source>
</evidence>
<dbReference type="InterPro" id="IPR001328">
    <property type="entry name" value="Pept_tRNA_hydro"/>
</dbReference>
<evidence type="ECO:0000313" key="2">
    <source>
        <dbReference type="Proteomes" id="UP000009183"/>
    </source>
</evidence>
<dbReference type="OMA" id="WFCIASP"/>
<dbReference type="STRING" id="29760.D7U8U8"/>
<dbReference type="EMBL" id="FN596743">
    <property type="protein sequence ID" value="CBI39162.3"/>
    <property type="molecule type" value="Genomic_DNA"/>
</dbReference>
<dbReference type="PANTHER" id="PTHR17224:SF4">
    <property type="entry name" value="PEPTIDYL-TRNA HYDROLASE, MITOCHONDRIAL"/>
    <property type="match status" value="1"/>
</dbReference>
<dbReference type="InParanoid" id="D7U8U8"/>
<dbReference type="Pfam" id="PF01195">
    <property type="entry name" value="Pept_tRNA_hydro"/>
    <property type="match status" value="1"/>
</dbReference>
<protein>
    <recommendedName>
        <fullName evidence="3">Peptidyl-tRNA hydrolase, mitochondrial</fullName>
    </recommendedName>
</protein>
<dbReference type="InterPro" id="IPR036416">
    <property type="entry name" value="Pept_tRNA_hydro_sf"/>
</dbReference>
<organism evidence="1 2">
    <name type="scientific">Vitis vinifera</name>
    <name type="common">Grape</name>
    <dbReference type="NCBI Taxonomy" id="29760"/>
    <lineage>
        <taxon>Eukaryota</taxon>
        <taxon>Viridiplantae</taxon>
        <taxon>Streptophyta</taxon>
        <taxon>Embryophyta</taxon>
        <taxon>Tracheophyta</taxon>
        <taxon>Spermatophyta</taxon>
        <taxon>Magnoliopsida</taxon>
        <taxon>eudicotyledons</taxon>
        <taxon>Gunneridae</taxon>
        <taxon>Pentapetalae</taxon>
        <taxon>rosids</taxon>
        <taxon>Vitales</taxon>
        <taxon>Vitaceae</taxon>
        <taxon>Viteae</taxon>
        <taxon>Vitis</taxon>
    </lineage>
</organism>
<name>D7U8U8_VITVI</name>
<dbReference type="Proteomes" id="UP000009183">
    <property type="component" value="Chromosome 5"/>
</dbReference>
<evidence type="ECO:0000313" key="1">
    <source>
        <dbReference type="EMBL" id="CBI39162.3"/>
    </source>
</evidence>
<dbReference type="Gene3D" id="3.40.50.1470">
    <property type="entry name" value="Peptidyl-tRNA hydrolase"/>
    <property type="match status" value="1"/>
</dbReference>
<gene>
    <name evidence="1" type="ordered locus">VIT_05s0124g00260</name>
</gene>
<dbReference type="PANTHER" id="PTHR17224">
    <property type="entry name" value="PEPTIDYL-TRNA HYDROLASE"/>
    <property type="match status" value="1"/>
</dbReference>
<dbReference type="AlphaFoldDB" id="D7U8U8"/>
<reference evidence="2" key="1">
    <citation type="journal article" date="2007" name="Nature">
        <title>The grapevine genome sequence suggests ancestral hexaploidization in major angiosperm phyla.</title>
        <authorList>
            <consortium name="The French-Italian Public Consortium for Grapevine Genome Characterization."/>
            <person name="Jaillon O."/>
            <person name="Aury J.-M."/>
            <person name="Noel B."/>
            <person name="Policriti A."/>
            <person name="Clepet C."/>
            <person name="Casagrande A."/>
            <person name="Choisne N."/>
            <person name="Aubourg S."/>
            <person name="Vitulo N."/>
            <person name="Jubin C."/>
            <person name="Vezzi A."/>
            <person name="Legeai F."/>
            <person name="Hugueney P."/>
            <person name="Dasilva C."/>
            <person name="Horner D."/>
            <person name="Mica E."/>
            <person name="Jublot D."/>
            <person name="Poulain J."/>
            <person name="Bruyere C."/>
            <person name="Billault A."/>
            <person name="Segurens B."/>
            <person name="Gouyvenoux M."/>
            <person name="Ugarte E."/>
            <person name="Cattonaro F."/>
            <person name="Anthouard V."/>
            <person name="Vico V."/>
            <person name="Del Fabbro C."/>
            <person name="Alaux M."/>
            <person name="Di Gaspero G."/>
            <person name="Dumas V."/>
            <person name="Felice N."/>
            <person name="Paillard S."/>
            <person name="Juman I."/>
            <person name="Moroldo M."/>
            <person name="Scalabrin S."/>
            <person name="Canaguier A."/>
            <person name="Le Clainche I."/>
            <person name="Malacrida G."/>
            <person name="Durand E."/>
            <person name="Pesole G."/>
            <person name="Laucou V."/>
            <person name="Chatelet P."/>
            <person name="Merdinoglu D."/>
            <person name="Delledonne M."/>
            <person name="Pezzotti M."/>
            <person name="Lecharny A."/>
            <person name="Scarpelli C."/>
            <person name="Artiguenave F."/>
            <person name="Pe M.E."/>
            <person name="Valle G."/>
            <person name="Morgante M."/>
            <person name="Caboche M."/>
            <person name="Adam-Blondon A.-F."/>
            <person name="Weissenbach J."/>
            <person name="Quetier F."/>
            <person name="Wincker P."/>
        </authorList>
    </citation>
    <scope>NUCLEOTIDE SEQUENCE [LARGE SCALE GENOMIC DNA]</scope>
    <source>
        <strain evidence="2">cv. Pinot noir / PN40024</strain>
    </source>
</reference>